<dbReference type="AlphaFoldDB" id="A3U6P0"/>
<dbReference type="STRING" id="216432.CA2559_04090"/>
<sequence>MHFNKYILKSTLYIGVLFLFFSCDNDDSSSNLIEPTPILNGTYILTTLNADVPVDLNNDDITNTDLLEETSCFDIMEVNFNTDGSFSAINSKLDFNGGASGNEVTCTTRTDSGTWSLTENALTLSVIIAGSTITETKEISLTDTTFSFNVTESEIDAYVEDTSESSSSSITELFLEYTKQ</sequence>
<dbReference type="Proteomes" id="UP000002297">
    <property type="component" value="Chromosome"/>
</dbReference>
<dbReference type="InterPro" id="IPR024311">
    <property type="entry name" value="Lipocalin-like"/>
</dbReference>
<proteinExistence type="predicted"/>
<dbReference type="EMBL" id="CP002046">
    <property type="protein sequence ID" value="EAP87907.1"/>
    <property type="molecule type" value="Genomic_DNA"/>
</dbReference>
<evidence type="ECO:0000259" key="1">
    <source>
        <dbReference type="Pfam" id="PF13648"/>
    </source>
</evidence>
<gene>
    <name evidence="2" type="ordered locus">CA2559_04090</name>
</gene>
<accession>A3U6P0</accession>
<dbReference type="OrthoDB" id="1144836at2"/>
<dbReference type="RefSeq" id="WP_013186583.1">
    <property type="nucleotide sequence ID" value="NC_014230.1"/>
</dbReference>
<dbReference type="GeneID" id="89452610"/>
<dbReference type="KEGG" id="cat:CA2559_04090"/>
<evidence type="ECO:0000313" key="2">
    <source>
        <dbReference type="EMBL" id="EAP87907.1"/>
    </source>
</evidence>
<keyword evidence="3" id="KW-1185">Reference proteome</keyword>
<dbReference type="HOGENOM" id="CLU_122330_0_0_10"/>
<organism evidence="2 3">
    <name type="scientific">Croceibacter atlanticus (strain ATCC BAA-628 / JCM 21780 / CIP 108009 / IAM 15332 / KCTC 12090 / HTCC2559)</name>
    <dbReference type="NCBI Taxonomy" id="216432"/>
    <lineage>
        <taxon>Bacteria</taxon>
        <taxon>Pseudomonadati</taxon>
        <taxon>Bacteroidota</taxon>
        <taxon>Flavobacteriia</taxon>
        <taxon>Flavobacteriales</taxon>
        <taxon>Flavobacteriaceae</taxon>
        <taxon>Croceibacter</taxon>
    </lineage>
</organism>
<name>A3U6P0_CROAH</name>
<dbReference type="PROSITE" id="PS51257">
    <property type="entry name" value="PROKAR_LIPOPROTEIN"/>
    <property type="match status" value="1"/>
</dbReference>
<dbReference type="eggNOG" id="ENOG50337V3">
    <property type="taxonomic scope" value="Bacteria"/>
</dbReference>
<protein>
    <recommendedName>
        <fullName evidence="1">Lipocalin-like domain-containing protein</fullName>
    </recommendedName>
</protein>
<reference evidence="2 3" key="1">
    <citation type="journal article" date="2010" name="J. Bacteriol.">
        <title>The complete genome sequence of Croceibacter atlanticus HTCC2559T.</title>
        <authorList>
            <person name="Oh H.M."/>
            <person name="Kang I."/>
            <person name="Ferriera S."/>
            <person name="Giovannoni S.J."/>
            <person name="Cho J.C."/>
        </authorList>
    </citation>
    <scope>NUCLEOTIDE SEQUENCE [LARGE SCALE GENOMIC DNA]</scope>
    <source>
        <strain evidence="3">ATCC BAA-628 / HTCC2559 / KCTC 12090</strain>
    </source>
</reference>
<feature type="domain" description="Lipocalin-like" evidence="1">
    <location>
        <begin position="39"/>
        <end position="148"/>
    </location>
</feature>
<evidence type="ECO:0000313" key="3">
    <source>
        <dbReference type="Proteomes" id="UP000002297"/>
    </source>
</evidence>
<dbReference type="Pfam" id="PF13648">
    <property type="entry name" value="Lipocalin_4"/>
    <property type="match status" value="1"/>
</dbReference>